<evidence type="ECO:0000313" key="3">
    <source>
        <dbReference type="Proteomes" id="UP000324629"/>
    </source>
</evidence>
<dbReference type="GO" id="GO:0005737">
    <property type="term" value="C:cytoplasm"/>
    <property type="evidence" value="ECO:0007669"/>
    <property type="project" value="TreeGrafter"/>
</dbReference>
<comment type="caution">
    <text evidence="2">The sequence shown here is derived from an EMBL/GenBank/DDBJ whole genome shotgun (WGS) entry which is preliminary data.</text>
</comment>
<dbReference type="GO" id="GO:0005975">
    <property type="term" value="P:carbohydrate metabolic process"/>
    <property type="evidence" value="ECO:0007669"/>
    <property type="project" value="InterPro"/>
</dbReference>
<dbReference type="GO" id="GO:1990966">
    <property type="term" value="P:ATP generation from poly-ADP-D-ribose"/>
    <property type="evidence" value="ECO:0007669"/>
    <property type="project" value="TreeGrafter"/>
</dbReference>
<proteinExistence type="predicted"/>
<dbReference type="PANTHER" id="PTHR12837">
    <property type="entry name" value="POLY ADP-RIBOSE GLYCOHYDROLASE"/>
    <property type="match status" value="1"/>
</dbReference>
<evidence type="ECO:0000313" key="2">
    <source>
        <dbReference type="EMBL" id="KAA3677304.1"/>
    </source>
</evidence>
<dbReference type="GO" id="GO:0009225">
    <property type="term" value="P:nucleotide-sugar metabolic process"/>
    <property type="evidence" value="ECO:0007669"/>
    <property type="project" value="TreeGrafter"/>
</dbReference>
<dbReference type="GO" id="GO:0004649">
    <property type="term" value="F:poly(ADP-ribose) glycohydrolase activity"/>
    <property type="evidence" value="ECO:0007669"/>
    <property type="project" value="InterPro"/>
</dbReference>
<gene>
    <name evidence="2" type="ORF">DEA37_0014767</name>
</gene>
<dbReference type="Pfam" id="PF20811">
    <property type="entry name" value="PARG_cat_N"/>
    <property type="match status" value="1"/>
</dbReference>
<dbReference type="GO" id="GO:0006282">
    <property type="term" value="P:regulation of DNA repair"/>
    <property type="evidence" value="ECO:0007669"/>
    <property type="project" value="InterPro"/>
</dbReference>
<accession>A0A5J4NP85</accession>
<sequence length="314" mass="36194">MAFVLLPHQAPHWKAIKHTLTHVLDERLTIFQLISHLDCVENLTHFGELTDHLLDDLPRRKTFFNLGSFLCGLSSNELHHFQNSILPFLLRCVIDLEHLCPEYLLCSRTQKEYDTFVPFHLVTAVIACAFLCLLRTRWNSVSPFDEVNFTKFFERLTDTRFNHGQKLFSLITYFDHCRQSTVTNAPAVLHVIRRHLSVHFVNGYVSGNCLVSAAPQEASPFWLFPDLLACLPICHPLEEFEALWVDHYRGPFLPKQTVSDYTLKWRRLAIMNSSNLPCWASDRQFLESYVLDEVMKATAALFGLGLSNLTRVCG</sequence>
<dbReference type="InterPro" id="IPR048362">
    <property type="entry name" value="PARG_helical"/>
</dbReference>
<reference evidence="2 3" key="1">
    <citation type="journal article" date="2019" name="Gigascience">
        <title>Whole-genome sequence of the oriental lung fluke Paragonimus westermani.</title>
        <authorList>
            <person name="Oey H."/>
            <person name="Zakrzewski M."/>
            <person name="Narain K."/>
            <person name="Devi K.R."/>
            <person name="Agatsuma T."/>
            <person name="Nawaratna S."/>
            <person name="Gobert G.N."/>
            <person name="Jones M.K."/>
            <person name="Ragan M.A."/>
            <person name="McManus D.P."/>
            <person name="Krause L."/>
        </authorList>
    </citation>
    <scope>NUCLEOTIDE SEQUENCE [LARGE SCALE GENOMIC DNA]</scope>
    <source>
        <strain evidence="2 3">IND2009</strain>
    </source>
</reference>
<feature type="domain" description="PARG helical" evidence="1">
    <location>
        <begin position="74"/>
        <end position="181"/>
    </location>
</feature>
<dbReference type="Proteomes" id="UP000324629">
    <property type="component" value="Unassembled WGS sequence"/>
</dbReference>
<protein>
    <recommendedName>
        <fullName evidence="1">PARG helical domain-containing protein</fullName>
    </recommendedName>
</protein>
<dbReference type="AlphaFoldDB" id="A0A5J4NP85"/>
<keyword evidence="3" id="KW-1185">Reference proteome</keyword>
<evidence type="ECO:0000259" key="1">
    <source>
        <dbReference type="Pfam" id="PF20811"/>
    </source>
</evidence>
<name>A0A5J4NP85_9TREM</name>
<dbReference type="GO" id="GO:0005634">
    <property type="term" value="C:nucleus"/>
    <property type="evidence" value="ECO:0007669"/>
    <property type="project" value="TreeGrafter"/>
</dbReference>
<dbReference type="InterPro" id="IPR007724">
    <property type="entry name" value="Poly_GlycHdrlase"/>
</dbReference>
<dbReference type="EMBL" id="QNGE01001567">
    <property type="protein sequence ID" value="KAA3677304.1"/>
    <property type="molecule type" value="Genomic_DNA"/>
</dbReference>
<dbReference type="PANTHER" id="PTHR12837:SF0">
    <property type="entry name" value="POLY(ADP-RIBOSE) GLYCOHYDROLASE"/>
    <property type="match status" value="1"/>
</dbReference>
<organism evidence="2 3">
    <name type="scientific">Paragonimus westermani</name>
    <dbReference type="NCBI Taxonomy" id="34504"/>
    <lineage>
        <taxon>Eukaryota</taxon>
        <taxon>Metazoa</taxon>
        <taxon>Spiralia</taxon>
        <taxon>Lophotrochozoa</taxon>
        <taxon>Platyhelminthes</taxon>
        <taxon>Trematoda</taxon>
        <taxon>Digenea</taxon>
        <taxon>Plagiorchiida</taxon>
        <taxon>Troglotremata</taxon>
        <taxon>Troglotrematidae</taxon>
        <taxon>Paragonimus</taxon>
    </lineage>
</organism>